<dbReference type="EMBL" id="JAERUA010000008">
    <property type="protein sequence ID" value="KAI1896495.1"/>
    <property type="molecule type" value="Genomic_DNA"/>
</dbReference>
<dbReference type="PANTHER" id="PTHR14076:SF10">
    <property type="entry name" value="RAMP2 PROTEIN"/>
    <property type="match status" value="1"/>
</dbReference>
<evidence type="ECO:0000256" key="1">
    <source>
        <dbReference type="ARBA" id="ARBA00004251"/>
    </source>
</evidence>
<dbReference type="Pfam" id="PF04901">
    <property type="entry name" value="RAMP"/>
    <property type="match status" value="1"/>
</dbReference>
<evidence type="ECO:0000313" key="12">
    <source>
        <dbReference type="EMBL" id="KAI1896495.1"/>
    </source>
</evidence>
<dbReference type="AlphaFoldDB" id="A0A8T3DQI8"/>
<dbReference type="OrthoDB" id="8652678at2759"/>
<dbReference type="GO" id="GO:0032870">
    <property type="term" value="P:cellular response to hormone stimulus"/>
    <property type="evidence" value="ECO:0007669"/>
    <property type="project" value="TreeGrafter"/>
</dbReference>
<dbReference type="InterPro" id="IPR006985">
    <property type="entry name" value="RAMP"/>
</dbReference>
<proteinExistence type="inferred from homology"/>
<dbReference type="GO" id="GO:0006886">
    <property type="term" value="P:intracellular protein transport"/>
    <property type="evidence" value="ECO:0007669"/>
    <property type="project" value="InterPro"/>
</dbReference>
<comment type="similarity">
    <text evidence="2">Belongs to the RAMP family.</text>
</comment>
<keyword evidence="7 11" id="KW-1133">Transmembrane helix</keyword>
<evidence type="ECO:0000256" key="8">
    <source>
        <dbReference type="ARBA" id="ARBA00023136"/>
    </source>
</evidence>
<dbReference type="GO" id="GO:0015026">
    <property type="term" value="F:coreceptor activity"/>
    <property type="evidence" value="ECO:0007669"/>
    <property type="project" value="InterPro"/>
</dbReference>
<keyword evidence="3" id="KW-0813">Transport</keyword>
<dbReference type="GO" id="GO:0031623">
    <property type="term" value="P:receptor internalization"/>
    <property type="evidence" value="ECO:0007669"/>
    <property type="project" value="TreeGrafter"/>
</dbReference>
<evidence type="ECO:0000256" key="9">
    <source>
        <dbReference type="ARBA" id="ARBA00023157"/>
    </source>
</evidence>
<dbReference type="GO" id="GO:0001525">
    <property type="term" value="P:angiogenesis"/>
    <property type="evidence" value="ECO:0007669"/>
    <property type="project" value="TreeGrafter"/>
</dbReference>
<dbReference type="GO" id="GO:0043235">
    <property type="term" value="C:receptor complex"/>
    <property type="evidence" value="ECO:0007669"/>
    <property type="project" value="TreeGrafter"/>
</dbReference>
<protein>
    <submittedName>
        <fullName evidence="12">Uncharacterized protein</fullName>
    </submittedName>
</protein>
<feature type="transmembrane region" description="Helical" evidence="11">
    <location>
        <begin position="21"/>
        <end position="41"/>
    </location>
</feature>
<keyword evidence="9" id="KW-1015">Disulfide bond</keyword>
<organism evidence="12 13">
    <name type="scientific">Albula goreensis</name>
    <dbReference type="NCBI Taxonomy" id="1534307"/>
    <lineage>
        <taxon>Eukaryota</taxon>
        <taxon>Metazoa</taxon>
        <taxon>Chordata</taxon>
        <taxon>Craniata</taxon>
        <taxon>Vertebrata</taxon>
        <taxon>Euteleostomi</taxon>
        <taxon>Actinopterygii</taxon>
        <taxon>Neopterygii</taxon>
        <taxon>Teleostei</taxon>
        <taxon>Albuliformes</taxon>
        <taxon>Albulidae</taxon>
        <taxon>Albula</taxon>
    </lineage>
</organism>
<evidence type="ECO:0000256" key="4">
    <source>
        <dbReference type="ARBA" id="ARBA00022475"/>
    </source>
</evidence>
<dbReference type="PANTHER" id="PTHR14076">
    <property type="entry name" value="RECEPTOR ACTIVITY MODIFYING PROTEIN RAMP"/>
    <property type="match status" value="1"/>
</dbReference>
<feature type="transmembrane region" description="Helical" evidence="11">
    <location>
        <begin position="198"/>
        <end position="219"/>
    </location>
</feature>
<dbReference type="GO" id="GO:0072659">
    <property type="term" value="P:protein localization to plasma membrane"/>
    <property type="evidence" value="ECO:0007669"/>
    <property type="project" value="TreeGrafter"/>
</dbReference>
<evidence type="ECO:0000256" key="6">
    <source>
        <dbReference type="ARBA" id="ARBA00022729"/>
    </source>
</evidence>
<keyword evidence="4" id="KW-1003">Cell membrane</keyword>
<evidence type="ECO:0000256" key="7">
    <source>
        <dbReference type="ARBA" id="ARBA00022989"/>
    </source>
</evidence>
<evidence type="ECO:0000256" key="5">
    <source>
        <dbReference type="ARBA" id="ARBA00022692"/>
    </source>
</evidence>
<keyword evidence="5 11" id="KW-0812">Transmembrane</keyword>
<sequence>MQSVYTREQRIKQSEKMQGNFAYTSLIQILCLVACLFFAYGGEVIQQTQTPAYQTSGRGEIQQTQTPGNQTWETGDVQQTHDNCCGNRTIEGCGNKAHCEYICRSCGLSSSNSCYNDLIKNCFEIFNVSMSTLNAEDFCQWNNVKSTYNNFSMCTEDRADCLLIPWPNKLVEEKFVEIHSLYFKSCPTQQFDDPPPSIVFALVMTPICLIPVMVVLVVMKTKNGDHRS</sequence>
<evidence type="ECO:0000313" key="13">
    <source>
        <dbReference type="Proteomes" id="UP000829720"/>
    </source>
</evidence>
<dbReference type="Proteomes" id="UP000829720">
    <property type="component" value="Unassembled WGS sequence"/>
</dbReference>
<name>A0A8T3DQI8_9TELE</name>
<dbReference type="GO" id="GO:0006816">
    <property type="term" value="P:calcium ion transport"/>
    <property type="evidence" value="ECO:0007669"/>
    <property type="project" value="TreeGrafter"/>
</dbReference>
<dbReference type="GO" id="GO:0007186">
    <property type="term" value="P:G protein-coupled receptor signaling pathway"/>
    <property type="evidence" value="ECO:0007669"/>
    <property type="project" value="TreeGrafter"/>
</dbReference>
<evidence type="ECO:0000256" key="3">
    <source>
        <dbReference type="ARBA" id="ARBA00022448"/>
    </source>
</evidence>
<comment type="subcellular location">
    <subcellularLocation>
        <location evidence="1">Cell membrane</location>
        <topology evidence="1">Single-pass type I membrane protein</topology>
    </subcellularLocation>
</comment>
<evidence type="ECO:0000256" key="2">
    <source>
        <dbReference type="ARBA" id="ARBA00007087"/>
    </source>
</evidence>
<reference evidence="12" key="1">
    <citation type="submission" date="2021-01" db="EMBL/GenBank/DDBJ databases">
        <authorList>
            <person name="Zahm M."/>
            <person name="Roques C."/>
            <person name="Cabau C."/>
            <person name="Klopp C."/>
            <person name="Donnadieu C."/>
            <person name="Jouanno E."/>
            <person name="Lampietro C."/>
            <person name="Louis A."/>
            <person name="Herpin A."/>
            <person name="Echchiki A."/>
            <person name="Berthelot C."/>
            <person name="Parey E."/>
            <person name="Roest-Crollius H."/>
            <person name="Braasch I."/>
            <person name="Postlethwait J."/>
            <person name="Bobe J."/>
            <person name="Montfort J."/>
            <person name="Bouchez O."/>
            <person name="Begum T."/>
            <person name="Mejri S."/>
            <person name="Adams A."/>
            <person name="Chen W.-J."/>
            <person name="Guiguen Y."/>
        </authorList>
    </citation>
    <scope>NUCLEOTIDE SEQUENCE</scope>
    <source>
        <tissue evidence="12">Blood</tissue>
    </source>
</reference>
<keyword evidence="10" id="KW-0675">Receptor</keyword>
<gene>
    <name evidence="12" type="ORF">AGOR_G00095370</name>
</gene>
<dbReference type="GO" id="GO:0009986">
    <property type="term" value="C:cell surface"/>
    <property type="evidence" value="ECO:0007669"/>
    <property type="project" value="TreeGrafter"/>
</dbReference>
<evidence type="ECO:0000256" key="10">
    <source>
        <dbReference type="ARBA" id="ARBA00023170"/>
    </source>
</evidence>
<comment type="caution">
    <text evidence="12">The sequence shown here is derived from an EMBL/GenBank/DDBJ whole genome shotgun (WGS) entry which is preliminary data.</text>
</comment>
<evidence type="ECO:0000256" key="11">
    <source>
        <dbReference type="SAM" id="Phobius"/>
    </source>
</evidence>
<dbReference type="GO" id="GO:0005886">
    <property type="term" value="C:plasma membrane"/>
    <property type="evidence" value="ECO:0007669"/>
    <property type="project" value="UniProtKB-SubCell"/>
</dbReference>
<keyword evidence="6" id="KW-0732">Signal</keyword>
<dbReference type="InterPro" id="IPR038126">
    <property type="entry name" value="RAMP_sf"/>
</dbReference>
<dbReference type="GO" id="GO:0008277">
    <property type="term" value="P:regulation of G protein-coupled receptor signaling pathway"/>
    <property type="evidence" value="ECO:0007669"/>
    <property type="project" value="InterPro"/>
</dbReference>
<keyword evidence="8 11" id="KW-0472">Membrane</keyword>
<keyword evidence="13" id="KW-1185">Reference proteome</keyword>
<accession>A0A8T3DQI8</accession>
<dbReference type="Gene3D" id="1.10.150.510">
    <property type="entry name" value="Receptor activity modifying family"/>
    <property type="match status" value="1"/>
</dbReference>